<name>A0A3B0WZH4_9ZZZZ</name>
<dbReference type="EMBL" id="UOFF01000437">
    <property type="protein sequence ID" value="VAW57673.1"/>
    <property type="molecule type" value="Genomic_DNA"/>
</dbReference>
<evidence type="ECO:0000313" key="2">
    <source>
        <dbReference type="EMBL" id="VAW57673.1"/>
    </source>
</evidence>
<evidence type="ECO:0000259" key="1">
    <source>
        <dbReference type="Pfam" id="PF04784"/>
    </source>
</evidence>
<protein>
    <submittedName>
        <fullName evidence="2">Uncharacterized protein DUF547</fullName>
    </submittedName>
</protein>
<dbReference type="PANTHER" id="PTHR46361:SF3">
    <property type="entry name" value="ELECTRON CARRIER_ PROTEIN DISULFIDE OXIDOREDUCTASE"/>
    <property type="match status" value="1"/>
</dbReference>
<gene>
    <name evidence="2" type="ORF">MNBD_GAMMA07-1771</name>
</gene>
<dbReference type="InterPro" id="IPR006869">
    <property type="entry name" value="DUF547"/>
</dbReference>
<reference evidence="2" key="1">
    <citation type="submission" date="2018-06" db="EMBL/GenBank/DDBJ databases">
        <authorList>
            <person name="Zhirakovskaya E."/>
        </authorList>
    </citation>
    <scope>NUCLEOTIDE SEQUENCE</scope>
</reference>
<accession>A0A3B0WZH4</accession>
<sequence length="253" mass="29533">MLSKINHLVIIVFSLFFCFSLQAKSFDWSQWEMIVSSKVISDSSALISTKLLNYQSLLNDQRIKKIYLALQNYDPSKLYGNEKKAFYINAYNFYAVSMVLNHWPIESIRDIGNVFFKVWDKDVGKINGEWVTLNYIEHEVLRPMGDPRIHFAIVCASLSCPDLRTEIYMSNNLDTQLENQTSNFLNNPSKGLLKKRNGIEISKIFKWFENDFDSQGGILNFIEKYQLLGDNIEDVDFLPYNWQLNEYTAIKTK</sequence>
<dbReference type="Pfam" id="PF04784">
    <property type="entry name" value="DUF547"/>
    <property type="match status" value="1"/>
</dbReference>
<proteinExistence type="predicted"/>
<feature type="domain" description="DUF547" evidence="1">
    <location>
        <begin position="76"/>
        <end position="185"/>
    </location>
</feature>
<dbReference type="AlphaFoldDB" id="A0A3B0WZH4"/>
<organism evidence="2">
    <name type="scientific">hydrothermal vent metagenome</name>
    <dbReference type="NCBI Taxonomy" id="652676"/>
    <lineage>
        <taxon>unclassified sequences</taxon>
        <taxon>metagenomes</taxon>
        <taxon>ecological metagenomes</taxon>
    </lineage>
</organism>
<dbReference type="PANTHER" id="PTHR46361">
    <property type="entry name" value="ELECTRON CARRIER/ PROTEIN DISULFIDE OXIDOREDUCTASE"/>
    <property type="match status" value="1"/>
</dbReference>